<dbReference type="FunFam" id="3.40.50.790:FF:000007">
    <property type="entry name" value="Ribosomal protein L1p/L10e family"/>
    <property type="match status" value="1"/>
</dbReference>
<dbReference type="FunFam" id="3.30.190.20:FF:000005">
    <property type="entry name" value="Ribosomal L1 domain-containing protein 1"/>
    <property type="match status" value="1"/>
</dbReference>
<evidence type="ECO:0000256" key="1">
    <source>
        <dbReference type="SAM" id="MobiDB-lite"/>
    </source>
</evidence>
<reference evidence="2 3" key="1">
    <citation type="submission" date="2012-08" db="EMBL/GenBank/DDBJ databases">
        <title>Oryza genome evolution.</title>
        <authorList>
            <person name="Wing R.A."/>
        </authorList>
    </citation>
    <scope>NUCLEOTIDE SEQUENCE</scope>
</reference>
<evidence type="ECO:0008006" key="4">
    <source>
        <dbReference type="Google" id="ProtNLM"/>
    </source>
</evidence>
<dbReference type="HOGENOM" id="CLU_026457_2_1_1"/>
<dbReference type="SUPFAM" id="SSF56808">
    <property type="entry name" value="Ribosomal protein L1"/>
    <property type="match status" value="1"/>
</dbReference>
<protein>
    <recommendedName>
        <fullName evidence="4">Ribosomal protein L1</fullName>
    </recommendedName>
</protein>
<dbReference type="InterPro" id="IPR050257">
    <property type="entry name" value="eL8/uL1-like"/>
</dbReference>
<keyword evidence="3" id="KW-1185">Reference proteome</keyword>
<dbReference type="InterPro" id="IPR023674">
    <property type="entry name" value="Ribosomal_uL1-like"/>
</dbReference>
<dbReference type="EnsemblPlants" id="LPERR05G21140.1">
    <property type="protein sequence ID" value="LPERR05G21140.1"/>
    <property type="gene ID" value="LPERR05G21140"/>
</dbReference>
<reference evidence="2" key="3">
    <citation type="submission" date="2015-04" db="UniProtKB">
        <authorList>
            <consortium name="EnsemblPlants"/>
        </authorList>
    </citation>
    <scope>IDENTIFICATION</scope>
</reference>
<dbReference type="eggNOG" id="KOG1685">
    <property type="taxonomic scope" value="Eukaryota"/>
</dbReference>
<dbReference type="PANTHER" id="PTHR23105">
    <property type="entry name" value="RIBOSOMAL PROTEIN L7AE FAMILY MEMBER"/>
    <property type="match status" value="1"/>
</dbReference>
<sequence>MSAQSQLQNPNEVDRAAVATAVAALFKWMRARAAEAPPNLLTDERDDLVILQLSLRRIPSSSATKPRLLPLLHPVLLPGDSASVCVISDDRPKSTRSPAATDIADKAKSHGLPVSEVIPLSALRTDYRPYESRRRLAASHDLFIADRGVLPLLPRVLGKAFYSTKKAPVAVDFTRAGWPEQVRKVMSSTFLYLRSGTCSGIKVGRLDMKEEEIVENVMAAVAAAVEKVPKKWANVRALHLKAVDSVALPIYQVVPELGMKIEVPVAQLEIEAGCGEVIDAAEVETGKKSMGKKKMLQLTHVEYGVVVEAAKESGKRKRSKKKQAEDVMEEDVTEKRKKVKGTTSAVEELKVSKKGREKSKRALDKEEDDGSVEKKGRKNEHASEEASNKKKKGKKEVESDIGEKISKGKKSNGNKEKKRTSYLCILQRFKVCILAIEWKSWKPSQICNCKCAGKSSYDYEVKRRTNPSATRTQPTLKVGGTVQTDRFKFQRGLSLTIFPGNGRHSHTWRAMEVARADDIPRGAHALARASSRRVA</sequence>
<feature type="compositionally biased region" description="Basic and acidic residues" evidence="1">
    <location>
        <begin position="371"/>
        <end position="388"/>
    </location>
</feature>
<dbReference type="CDD" id="cd00403">
    <property type="entry name" value="Ribosomal_L1"/>
    <property type="match status" value="1"/>
</dbReference>
<feature type="region of interest" description="Disordered" evidence="1">
    <location>
        <begin position="310"/>
        <end position="417"/>
    </location>
</feature>
<organism evidence="2 3">
    <name type="scientific">Leersia perrieri</name>
    <dbReference type="NCBI Taxonomy" id="77586"/>
    <lineage>
        <taxon>Eukaryota</taxon>
        <taxon>Viridiplantae</taxon>
        <taxon>Streptophyta</taxon>
        <taxon>Embryophyta</taxon>
        <taxon>Tracheophyta</taxon>
        <taxon>Spermatophyta</taxon>
        <taxon>Magnoliopsida</taxon>
        <taxon>Liliopsida</taxon>
        <taxon>Poales</taxon>
        <taxon>Poaceae</taxon>
        <taxon>BOP clade</taxon>
        <taxon>Oryzoideae</taxon>
        <taxon>Oryzeae</taxon>
        <taxon>Oryzinae</taxon>
        <taxon>Leersia</taxon>
    </lineage>
</organism>
<dbReference type="Gramene" id="LPERR05G21140.1">
    <property type="protein sequence ID" value="LPERR05G21140.1"/>
    <property type="gene ID" value="LPERR05G21140"/>
</dbReference>
<evidence type="ECO:0000313" key="2">
    <source>
        <dbReference type="EnsemblPlants" id="LPERR05G21140.1"/>
    </source>
</evidence>
<dbReference type="AlphaFoldDB" id="A0A0D9WJL9"/>
<dbReference type="Gene3D" id="3.40.50.790">
    <property type="match status" value="1"/>
</dbReference>
<dbReference type="GO" id="GO:0003723">
    <property type="term" value="F:RNA binding"/>
    <property type="evidence" value="ECO:0007669"/>
    <property type="project" value="InterPro"/>
</dbReference>
<evidence type="ECO:0000313" key="3">
    <source>
        <dbReference type="Proteomes" id="UP000032180"/>
    </source>
</evidence>
<reference evidence="3" key="2">
    <citation type="submission" date="2013-12" db="EMBL/GenBank/DDBJ databases">
        <authorList>
            <person name="Yu Y."/>
            <person name="Lee S."/>
            <person name="de Baynast K."/>
            <person name="Wissotski M."/>
            <person name="Liu L."/>
            <person name="Talag J."/>
            <person name="Goicoechea J."/>
            <person name="Angelova A."/>
            <person name="Jetty R."/>
            <person name="Kudrna D."/>
            <person name="Golser W."/>
            <person name="Rivera L."/>
            <person name="Zhang J."/>
            <person name="Wing R."/>
        </authorList>
    </citation>
    <scope>NUCLEOTIDE SEQUENCE</scope>
</reference>
<dbReference type="InterPro" id="IPR028364">
    <property type="entry name" value="Ribosomal_uL1/biogenesis"/>
</dbReference>
<name>A0A0D9WJL9_9ORYZ</name>
<feature type="compositionally biased region" description="Basic residues" evidence="1">
    <location>
        <begin position="407"/>
        <end position="417"/>
    </location>
</feature>
<dbReference type="Gene3D" id="3.30.190.20">
    <property type="match status" value="1"/>
</dbReference>
<dbReference type="InterPro" id="IPR016095">
    <property type="entry name" value="Ribosomal_uL1_3-a/b-sand"/>
</dbReference>
<dbReference type="Pfam" id="PF00687">
    <property type="entry name" value="Ribosomal_L1"/>
    <property type="match status" value="1"/>
</dbReference>
<proteinExistence type="predicted"/>
<accession>A0A0D9WJL9</accession>
<dbReference type="Proteomes" id="UP000032180">
    <property type="component" value="Chromosome 5"/>
</dbReference>
<dbReference type="STRING" id="77586.A0A0D9WJL9"/>
<feature type="compositionally biased region" description="Basic and acidic residues" evidence="1">
    <location>
        <begin position="395"/>
        <end position="406"/>
    </location>
</feature>